<dbReference type="Gene3D" id="3.40.50.720">
    <property type="entry name" value="NAD(P)-binding Rossmann-like Domain"/>
    <property type="match status" value="1"/>
</dbReference>
<dbReference type="EMBL" id="CP041692">
    <property type="protein sequence ID" value="QDP96122.1"/>
    <property type="molecule type" value="Genomic_DNA"/>
</dbReference>
<dbReference type="GO" id="GO:0016616">
    <property type="term" value="F:oxidoreductase activity, acting on the CH-OH group of donors, NAD or NADP as acceptor"/>
    <property type="evidence" value="ECO:0007669"/>
    <property type="project" value="TreeGrafter"/>
</dbReference>
<dbReference type="AlphaFoldDB" id="A0A516PY86"/>
<dbReference type="InterPro" id="IPR002347">
    <property type="entry name" value="SDR_fam"/>
</dbReference>
<gene>
    <name evidence="3" type="ORF">FOE78_09615</name>
</gene>
<evidence type="ECO:0000313" key="3">
    <source>
        <dbReference type="EMBL" id="QDP96122.1"/>
    </source>
</evidence>
<reference evidence="3 4" key="1">
    <citation type="submission" date="2019-07" db="EMBL/GenBank/DDBJ databases">
        <title>Microlunatus dokdonensis sp. nov. isolated from the rhizospheric soil of the wild plant Elymus tsukushiensis.</title>
        <authorList>
            <person name="Ghim S.-Y."/>
            <person name="Hwang Y.-J."/>
            <person name="Son J.-S."/>
            <person name="Shin J.-H."/>
        </authorList>
    </citation>
    <scope>NUCLEOTIDE SEQUENCE [LARGE SCALE GENOMIC DNA]</scope>
    <source>
        <strain evidence="3 4">KUDC0627</strain>
    </source>
</reference>
<dbReference type="PRINTS" id="PR00080">
    <property type="entry name" value="SDRFAMILY"/>
</dbReference>
<dbReference type="SUPFAM" id="SSF51735">
    <property type="entry name" value="NAD(P)-binding Rossmann-fold domains"/>
    <property type="match status" value="1"/>
</dbReference>
<dbReference type="GO" id="GO:0048038">
    <property type="term" value="F:quinone binding"/>
    <property type="evidence" value="ECO:0007669"/>
    <property type="project" value="TreeGrafter"/>
</dbReference>
<organism evidence="3 4">
    <name type="scientific">Microlunatus elymi</name>
    <dbReference type="NCBI Taxonomy" id="2596828"/>
    <lineage>
        <taxon>Bacteria</taxon>
        <taxon>Bacillati</taxon>
        <taxon>Actinomycetota</taxon>
        <taxon>Actinomycetes</taxon>
        <taxon>Propionibacteriales</taxon>
        <taxon>Propionibacteriaceae</taxon>
        <taxon>Microlunatus</taxon>
    </lineage>
</organism>
<dbReference type="FunFam" id="3.40.50.720:FF:000084">
    <property type="entry name" value="Short-chain dehydrogenase reductase"/>
    <property type="match status" value="1"/>
</dbReference>
<dbReference type="GO" id="GO:0006633">
    <property type="term" value="P:fatty acid biosynthetic process"/>
    <property type="evidence" value="ECO:0007669"/>
    <property type="project" value="TreeGrafter"/>
</dbReference>
<dbReference type="PRINTS" id="PR00081">
    <property type="entry name" value="GDHRDH"/>
</dbReference>
<evidence type="ECO:0000313" key="4">
    <source>
        <dbReference type="Proteomes" id="UP000319263"/>
    </source>
</evidence>
<dbReference type="InterPro" id="IPR036291">
    <property type="entry name" value="NAD(P)-bd_dom_sf"/>
</dbReference>
<dbReference type="OrthoDB" id="7064009at2"/>
<sequence length="260" mass="27325">MSTTSTEFPTDRTAIVTGAGGLRGIGRHVARRIAREGWSLALVDIDAQAVQEFAAELDDQLDQSVIGIGLDVTDQDAVRAAFSKIDDELPPVLALINLAGISCSDEFMELTPEIWDRVMAVNAKGSFLMMQQAAQRMIDHGLGGRIVNTASLTAYDGGGTFSKTAYAAAKAAVLGLTRGGARELGKHKITVNAIVPGPIDTDIMGGTLTDDRKASMSAGIPLQRVGQPAEVAGLINYLISDEAGYTNGASYAIDGGKHMF</sequence>
<dbReference type="CDD" id="cd05233">
    <property type="entry name" value="SDR_c"/>
    <property type="match status" value="1"/>
</dbReference>
<name>A0A516PY86_9ACTN</name>
<evidence type="ECO:0000256" key="2">
    <source>
        <dbReference type="ARBA" id="ARBA00023002"/>
    </source>
</evidence>
<proteinExistence type="inferred from homology"/>
<dbReference type="Proteomes" id="UP000319263">
    <property type="component" value="Chromosome"/>
</dbReference>
<accession>A0A516PY86</accession>
<comment type="similarity">
    <text evidence="1">Belongs to the short-chain dehydrogenases/reductases (SDR) family.</text>
</comment>
<protein>
    <submittedName>
        <fullName evidence="3">SDR family oxidoreductase</fullName>
    </submittedName>
</protein>
<dbReference type="RefSeq" id="WP_143986088.1">
    <property type="nucleotide sequence ID" value="NZ_CP041692.1"/>
</dbReference>
<dbReference type="PANTHER" id="PTHR42760">
    <property type="entry name" value="SHORT-CHAIN DEHYDROGENASES/REDUCTASES FAMILY MEMBER"/>
    <property type="match status" value="1"/>
</dbReference>
<evidence type="ECO:0000256" key="1">
    <source>
        <dbReference type="ARBA" id="ARBA00006484"/>
    </source>
</evidence>
<keyword evidence="2" id="KW-0560">Oxidoreductase</keyword>
<dbReference type="KEGG" id="mik:FOE78_09615"/>
<keyword evidence="4" id="KW-1185">Reference proteome</keyword>
<dbReference type="Pfam" id="PF13561">
    <property type="entry name" value="adh_short_C2"/>
    <property type="match status" value="1"/>
</dbReference>
<dbReference type="PANTHER" id="PTHR42760:SF133">
    <property type="entry name" value="3-OXOACYL-[ACYL-CARRIER-PROTEIN] REDUCTASE"/>
    <property type="match status" value="1"/>
</dbReference>